<organism evidence="1">
    <name type="scientific">Little cherry virus 1</name>
    <dbReference type="NCBI Taxonomy" id="217686"/>
    <lineage>
        <taxon>Viruses</taxon>
        <taxon>Riboviria</taxon>
        <taxon>Orthornavirae</taxon>
        <taxon>Kitrinoviricota</taxon>
        <taxon>Alsuviricetes</taxon>
        <taxon>Martellivirales</taxon>
        <taxon>Closteroviridae</taxon>
        <taxon>Velarivirus</taxon>
        <taxon>Velarivirus nanoavii</taxon>
    </lineage>
</organism>
<protein>
    <submittedName>
        <fullName evidence="1">ORF7</fullName>
    </submittedName>
</protein>
<reference evidence="1" key="1">
    <citation type="journal article" date="2015" name="Virus Genes">
        <title>Genomic detection and characterization of a Korean isolate of Little cherry virus 1 sampled from a peach tree.</title>
        <authorList>
            <person name="Lim S."/>
            <person name="Igori D."/>
            <person name="Yoo R.H."/>
            <person name="Zhao F."/>
            <person name="Cho I.S."/>
            <person name="Choi G.S."/>
            <person name="Lim H.S."/>
            <person name="Lee S.H."/>
            <person name="Moon J.S."/>
        </authorList>
    </citation>
    <scope>NUCLEOTIDE SEQUENCE</scope>
    <source>
        <strain evidence="1">YD</strain>
    </source>
</reference>
<evidence type="ECO:0000313" key="1">
    <source>
        <dbReference type="EMBL" id="ALD09627.1"/>
    </source>
</evidence>
<dbReference type="EMBL" id="KR080325">
    <property type="protein sequence ID" value="ALD09627.1"/>
    <property type="molecule type" value="Genomic_RNA"/>
</dbReference>
<sequence length="231" mass="26710">MMNTFEHDGTFANKRIDTFASQVSKKLLEFMHNVVAALTGRNLSINELRGMLPQVLECKRFFEARKDETLETIGNRSKLFSSEILEIDEDTVNEFKELFLMRIPLKSLIQYCDDFILVFDILKNFFDKTLIDERDISEMFDKFGTNVKLKMLSEELTEIILRNKQPSNNLKFSLKVKSECLRGFTTTLSSLFMYNKGRRNAYAKAITLNLQLFIEHSGILNGELAYSLVVG</sequence>
<proteinExistence type="predicted"/>
<accession>A0A0M3RPV9</accession>
<name>A0A0M3RPV9_9CLOS</name>